<feature type="domain" description="GST N-terminal" evidence="2">
    <location>
        <begin position="13"/>
        <end position="94"/>
    </location>
</feature>
<dbReference type="Proteomes" id="UP001500657">
    <property type="component" value="Unassembled WGS sequence"/>
</dbReference>
<keyword evidence="4" id="KW-1185">Reference proteome</keyword>
<dbReference type="SFLD" id="SFLDG01150">
    <property type="entry name" value="Main.1:_Beta-like"/>
    <property type="match status" value="1"/>
</dbReference>
<gene>
    <name evidence="3" type="ORF">GCM10009126_11890</name>
</gene>
<organism evidence="3 4">
    <name type="scientific">Rhodanobacter caeni</name>
    <dbReference type="NCBI Taxonomy" id="657654"/>
    <lineage>
        <taxon>Bacteria</taxon>
        <taxon>Pseudomonadati</taxon>
        <taxon>Pseudomonadota</taxon>
        <taxon>Gammaproteobacteria</taxon>
        <taxon>Lysobacterales</taxon>
        <taxon>Rhodanobacteraceae</taxon>
        <taxon>Rhodanobacter</taxon>
    </lineage>
</organism>
<dbReference type="SUPFAM" id="SSF52833">
    <property type="entry name" value="Thioredoxin-like"/>
    <property type="match status" value="1"/>
</dbReference>
<dbReference type="InterPro" id="IPR036249">
    <property type="entry name" value="Thioredoxin-like_sf"/>
</dbReference>
<dbReference type="EMBL" id="BAAAFO010000002">
    <property type="protein sequence ID" value="GAA0248015.1"/>
    <property type="molecule type" value="Genomic_DNA"/>
</dbReference>
<evidence type="ECO:0000313" key="3">
    <source>
        <dbReference type="EMBL" id="GAA0248015.1"/>
    </source>
</evidence>
<dbReference type="PANTHER" id="PTHR44051">
    <property type="entry name" value="GLUTATHIONE S-TRANSFERASE-RELATED"/>
    <property type="match status" value="1"/>
</dbReference>
<dbReference type="SFLD" id="SFLDS00019">
    <property type="entry name" value="Glutathione_Transferase_(cytos"/>
    <property type="match status" value="1"/>
</dbReference>
<dbReference type="Gene3D" id="1.20.1050.10">
    <property type="match status" value="1"/>
</dbReference>
<accession>A0ABN0UEN1</accession>
<protein>
    <submittedName>
        <fullName evidence="3">Glutathione S-transferase family protein</fullName>
    </submittedName>
</protein>
<dbReference type="InterPro" id="IPR040079">
    <property type="entry name" value="Glutathione_S-Trfase"/>
</dbReference>
<evidence type="ECO:0000313" key="4">
    <source>
        <dbReference type="Proteomes" id="UP001500657"/>
    </source>
</evidence>
<dbReference type="SUPFAM" id="SSF47616">
    <property type="entry name" value="GST C-terminal domain-like"/>
    <property type="match status" value="1"/>
</dbReference>
<dbReference type="SFLD" id="SFLDG00358">
    <property type="entry name" value="Main_(cytGST)"/>
    <property type="match status" value="1"/>
</dbReference>
<dbReference type="Pfam" id="PF02798">
    <property type="entry name" value="GST_N"/>
    <property type="match status" value="1"/>
</dbReference>
<dbReference type="Gene3D" id="3.40.30.10">
    <property type="entry name" value="Glutaredoxin"/>
    <property type="match status" value="1"/>
</dbReference>
<reference evidence="3 4" key="1">
    <citation type="journal article" date="2019" name="Int. J. Syst. Evol. Microbiol.">
        <title>The Global Catalogue of Microorganisms (GCM) 10K type strain sequencing project: providing services to taxonomists for standard genome sequencing and annotation.</title>
        <authorList>
            <consortium name="The Broad Institute Genomics Platform"/>
            <consortium name="The Broad Institute Genome Sequencing Center for Infectious Disease"/>
            <person name="Wu L."/>
            <person name="Ma J."/>
        </authorList>
    </citation>
    <scope>NUCLEOTIDE SEQUENCE [LARGE SCALE GENOMIC DNA]</scope>
    <source>
        <strain evidence="3 4">JCM 16242</strain>
    </source>
</reference>
<dbReference type="PROSITE" id="PS50404">
    <property type="entry name" value="GST_NTER"/>
    <property type="match status" value="1"/>
</dbReference>
<dbReference type="InterPro" id="IPR004045">
    <property type="entry name" value="Glutathione_S-Trfase_N"/>
</dbReference>
<evidence type="ECO:0000256" key="1">
    <source>
        <dbReference type="RuleBase" id="RU003494"/>
    </source>
</evidence>
<evidence type="ECO:0000259" key="2">
    <source>
        <dbReference type="PROSITE" id="PS50404"/>
    </source>
</evidence>
<name>A0ABN0UEN1_9GAMM</name>
<comment type="similarity">
    <text evidence="1">Belongs to the GST superfamily.</text>
</comment>
<dbReference type="PANTHER" id="PTHR44051:SF21">
    <property type="entry name" value="GLUTATHIONE S-TRANSFERASE FAMILY PROTEIN"/>
    <property type="match status" value="1"/>
</dbReference>
<dbReference type="CDD" id="cd03046">
    <property type="entry name" value="GST_N_GTT1_like"/>
    <property type="match status" value="1"/>
</dbReference>
<dbReference type="InterPro" id="IPR004046">
    <property type="entry name" value="GST_C"/>
</dbReference>
<dbReference type="Pfam" id="PF00043">
    <property type="entry name" value="GST_C"/>
    <property type="match status" value="1"/>
</dbReference>
<proteinExistence type="inferred from homology"/>
<dbReference type="InterPro" id="IPR036282">
    <property type="entry name" value="Glutathione-S-Trfase_C_sf"/>
</dbReference>
<comment type="caution">
    <text evidence="3">The sequence shown here is derived from an EMBL/GenBank/DDBJ whole genome shotgun (WGS) entry which is preliminary data.</text>
</comment>
<sequence length="219" mass="23978">MTTYCPQETAMSKPRVTFFHAPQSRSAGTRALLEELGADYELHALNLKNGEQRQDAYLAINPMGKVPAIHHNGALVTEQPAVFIYLGDLYADAGMAPAIGDPLRGPYLRWLVFYGSCFEPAVTDKSLQREPAAPSTCGYGDYDTMLKTLTDQLEKGPWLLGDTFSTADVLWGTALNWTTMFKLVPELPVIRAYIDRVLARPGVQRAAALDAELVAAQSA</sequence>
<dbReference type="CDD" id="cd03207">
    <property type="entry name" value="GST_C_8"/>
    <property type="match status" value="1"/>
</dbReference>